<name>A0AA38H8Q0_9TREE</name>
<dbReference type="RefSeq" id="XP_052944761.1">
    <property type="nucleotide sequence ID" value="XM_053089811.1"/>
</dbReference>
<proteinExistence type="predicted"/>
<organism evidence="1 2">
    <name type="scientific">Dioszegia hungarica</name>
    <dbReference type="NCBI Taxonomy" id="4972"/>
    <lineage>
        <taxon>Eukaryota</taxon>
        <taxon>Fungi</taxon>
        <taxon>Dikarya</taxon>
        <taxon>Basidiomycota</taxon>
        <taxon>Agaricomycotina</taxon>
        <taxon>Tremellomycetes</taxon>
        <taxon>Tremellales</taxon>
        <taxon>Bulleribasidiaceae</taxon>
        <taxon>Dioszegia</taxon>
    </lineage>
</organism>
<accession>A0AA38H8Q0</accession>
<protein>
    <recommendedName>
        <fullName evidence="3">F-box domain-containing protein</fullName>
    </recommendedName>
</protein>
<comment type="caution">
    <text evidence="1">The sequence shown here is derived from an EMBL/GenBank/DDBJ whole genome shotgun (WGS) entry which is preliminary data.</text>
</comment>
<sequence>MPHQVLPELWPLIIPHLRRPLPPTHTALPTPRSALKQPDLVSALTVCKDWYHIASRALYPVAITNSFPLLLRGVDDPPIPNIPSKRELLGRIKHLYLEPADVLLASADTPVFPNLQTLSVGAFSGSTQFAAQDQRQTDVEWDYIEEAREAASRILVAHPQLRHLCDWGWTNDSDYCPIPPSQTSYAPIRRYIHTPHAPSDSLAHMGSDRTAVERLVWAALMDRQEVVHESDNSDQSNPRCGFDESLYIMIPPDGGQGELSSKKGRIMWRRQAKFMQEVVDNMIAEDAEDLRDWYKPWDSWTVSQLFDAPRCQACGWCPGKAEEGGRVGVELEIEAAKGMSAVRAEPRAAETLPRYIR</sequence>
<evidence type="ECO:0000313" key="1">
    <source>
        <dbReference type="EMBL" id="KAI9634984.1"/>
    </source>
</evidence>
<evidence type="ECO:0000313" key="2">
    <source>
        <dbReference type="Proteomes" id="UP001164286"/>
    </source>
</evidence>
<keyword evidence="2" id="KW-1185">Reference proteome</keyword>
<dbReference type="Proteomes" id="UP001164286">
    <property type="component" value="Unassembled WGS sequence"/>
</dbReference>
<dbReference type="GeneID" id="77729016"/>
<gene>
    <name evidence="1" type="ORF">MKK02DRAFT_37859</name>
</gene>
<dbReference type="AlphaFoldDB" id="A0AA38H8Q0"/>
<evidence type="ECO:0008006" key="3">
    <source>
        <dbReference type="Google" id="ProtNLM"/>
    </source>
</evidence>
<dbReference type="EMBL" id="JAKWFO010000006">
    <property type="protein sequence ID" value="KAI9634984.1"/>
    <property type="molecule type" value="Genomic_DNA"/>
</dbReference>
<reference evidence="1" key="1">
    <citation type="journal article" date="2022" name="G3 (Bethesda)">
        <title>High quality genome of the basidiomycete yeast Dioszegia hungarica PDD-24b-2 isolated from cloud water.</title>
        <authorList>
            <person name="Jarrige D."/>
            <person name="Haridas S."/>
            <person name="Bleykasten-Grosshans C."/>
            <person name="Joly M."/>
            <person name="Nadalig T."/>
            <person name="Sancelme M."/>
            <person name="Vuilleumier S."/>
            <person name="Grigoriev I.V."/>
            <person name="Amato P."/>
            <person name="Bringel F."/>
        </authorList>
    </citation>
    <scope>NUCLEOTIDE SEQUENCE</scope>
    <source>
        <strain evidence="1">PDD-24b-2</strain>
    </source>
</reference>